<name>A0A3E1Y701_9BACT</name>
<dbReference type="Pfam" id="PF16344">
    <property type="entry name" value="FecR_C"/>
    <property type="match status" value="1"/>
</dbReference>
<dbReference type="Gene3D" id="3.55.50.30">
    <property type="match status" value="1"/>
</dbReference>
<organism evidence="4 5">
    <name type="scientific">Chitinophaga silvatica</name>
    <dbReference type="NCBI Taxonomy" id="2282649"/>
    <lineage>
        <taxon>Bacteria</taxon>
        <taxon>Pseudomonadati</taxon>
        <taxon>Bacteroidota</taxon>
        <taxon>Chitinophagia</taxon>
        <taxon>Chitinophagales</taxon>
        <taxon>Chitinophagaceae</taxon>
        <taxon>Chitinophaga</taxon>
    </lineage>
</organism>
<keyword evidence="1" id="KW-0812">Transmembrane</keyword>
<proteinExistence type="predicted"/>
<dbReference type="PANTHER" id="PTHR30273">
    <property type="entry name" value="PERIPLASMIC SIGNAL SENSOR AND SIGMA FACTOR ACTIVATOR FECR-RELATED"/>
    <property type="match status" value="1"/>
</dbReference>
<accession>A0A3E1Y701</accession>
<dbReference type="PIRSF" id="PIRSF018266">
    <property type="entry name" value="FecR"/>
    <property type="match status" value="1"/>
</dbReference>
<dbReference type="EMBL" id="QPMM01000010">
    <property type="protein sequence ID" value="RFS20687.1"/>
    <property type="molecule type" value="Genomic_DNA"/>
</dbReference>
<dbReference type="PANTHER" id="PTHR30273:SF2">
    <property type="entry name" value="PROTEIN FECR"/>
    <property type="match status" value="1"/>
</dbReference>
<dbReference type="RefSeq" id="WP_116977405.1">
    <property type="nucleotide sequence ID" value="NZ_QPMM01000010.1"/>
</dbReference>
<dbReference type="AlphaFoldDB" id="A0A3E1Y701"/>
<reference evidence="4 5" key="1">
    <citation type="submission" date="2018-07" db="EMBL/GenBank/DDBJ databases">
        <title>Chitinophaga K2CV101002-2 sp. nov., isolated from a monsoon evergreen broad-leaved forest soil.</title>
        <authorList>
            <person name="Lv Y."/>
        </authorList>
    </citation>
    <scope>NUCLEOTIDE SEQUENCE [LARGE SCALE GENOMIC DNA]</scope>
    <source>
        <strain evidence="4 5">GDMCC 1.1288</strain>
    </source>
</reference>
<evidence type="ECO:0000313" key="5">
    <source>
        <dbReference type="Proteomes" id="UP000260644"/>
    </source>
</evidence>
<keyword evidence="1" id="KW-1133">Transmembrane helix</keyword>
<dbReference type="InterPro" id="IPR012373">
    <property type="entry name" value="Ferrdict_sens_TM"/>
</dbReference>
<feature type="domain" description="Protein FecR C-terminal" evidence="3">
    <location>
        <begin position="250"/>
        <end position="317"/>
    </location>
</feature>
<gene>
    <name evidence="4" type="ORF">DVR12_19195</name>
</gene>
<evidence type="ECO:0000256" key="1">
    <source>
        <dbReference type="SAM" id="Phobius"/>
    </source>
</evidence>
<protein>
    <submittedName>
        <fullName evidence="4">DUF4974 domain-containing protein</fullName>
    </submittedName>
</protein>
<dbReference type="GO" id="GO:0016989">
    <property type="term" value="F:sigma factor antagonist activity"/>
    <property type="evidence" value="ECO:0007669"/>
    <property type="project" value="TreeGrafter"/>
</dbReference>
<dbReference type="InterPro" id="IPR032508">
    <property type="entry name" value="FecR_C"/>
</dbReference>
<dbReference type="Pfam" id="PF04773">
    <property type="entry name" value="FecR"/>
    <property type="match status" value="1"/>
</dbReference>
<feature type="domain" description="FecR protein" evidence="2">
    <location>
        <begin position="124"/>
        <end position="205"/>
    </location>
</feature>
<keyword evidence="5" id="KW-1185">Reference proteome</keyword>
<keyword evidence="1" id="KW-0472">Membrane</keyword>
<dbReference type="InterPro" id="IPR006860">
    <property type="entry name" value="FecR"/>
</dbReference>
<evidence type="ECO:0000259" key="3">
    <source>
        <dbReference type="Pfam" id="PF16344"/>
    </source>
</evidence>
<evidence type="ECO:0000313" key="4">
    <source>
        <dbReference type="EMBL" id="RFS20687.1"/>
    </source>
</evidence>
<comment type="caution">
    <text evidence="4">The sequence shown here is derived from an EMBL/GenBank/DDBJ whole genome shotgun (WGS) entry which is preliminary data.</text>
</comment>
<dbReference type="OrthoDB" id="697544at2"/>
<dbReference type="Gene3D" id="2.60.120.1440">
    <property type="match status" value="1"/>
</dbReference>
<feature type="transmembrane region" description="Helical" evidence="1">
    <location>
        <begin position="76"/>
        <end position="95"/>
    </location>
</feature>
<evidence type="ECO:0000259" key="2">
    <source>
        <dbReference type="Pfam" id="PF04773"/>
    </source>
</evidence>
<dbReference type="Proteomes" id="UP000260644">
    <property type="component" value="Unassembled WGS sequence"/>
</dbReference>
<sequence>MRIKILFKKYLNNNCTQEELSELLHLLENEEQAKSLDPELSSLWNILPPQNNSWPVDWENMLTQIKRPKQTRIIRISKWAAGIAASLLLIAVITWQNNHSSNKPTLLSEKSDTLIKALKDNQFIYLPDGSSVVLNAGSSLRYDKRNFREVYLLGEAYFDVRQHANSPFLVHTGGLTTKVLGTSFNIHAYPNDHQIKVTVSSGKVQVSGVKQQTSTILTANEQVVFDRNAERFSKQVVDARKEITWRPAELVIDDQALPELMSFLEARFSCHIQLQSSNLQQQRVSATFKDTDSLEEILEVVCSVTGSKFSKENNIYIIKNQ</sequence>